<accession>A0A7G1G7X7</accession>
<dbReference type="InterPro" id="IPR001638">
    <property type="entry name" value="Solute-binding_3/MltF_N"/>
</dbReference>
<evidence type="ECO:0000259" key="1">
    <source>
        <dbReference type="SMART" id="SM00062"/>
    </source>
</evidence>
<dbReference type="KEGG" id="ocy:OSSY52_16270"/>
<dbReference type="SMART" id="SM00062">
    <property type="entry name" value="PBPb"/>
    <property type="match status" value="1"/>
</dbReference>
<name>A0A7G1G7X7_9BACT</name>
<dbReference type="RefSeq" id="WP_190614042.1">
    <property type="nucleotide sequence ID" value="NZ_AP018712.1"/>
</dbReference>
<organism evidence="2 3">
    <name type="scientific">Tepiditoga spiralis</name>
    <dbReference type="NCBI Taxonomy" id="2108365"/>
    <lineage>
        <taxon>Bacteria</taxon>
        <taxon>Thermotogati</taxon>
        <taxon>Thermotogota</taxon>
        <taxon>Thermotogae</taxon>
        <taxon>Petrotogales</taxon>
        <taxon>Petrotogaceae</taxon>
        <taxon>Tepiditoga</taxon>
    </lineage>
</organism>
<protein>
    <recommendedName>
        <fullName evidence="1">Solute-binding protein family 3/N-terminal domain-containing protein</fullName>
    </recommendedName>
</protein>
<dbReference type="PANTHER" id="PTHR38834:SF3">
    <property type="entry name" value="SOLUTE-BINDING PROTEIN FAMILY 3_N-TERMINAL DOMAIN-CONTAINING PROTEIN"/>
    <property type="match status" value="1"/>
</dbReference>
<keyword evidence="3" id="KW-1185">Reference proteome</keyword>
<feature type="domain" description="Solute-binding protein family 3/N-terminal" evidence="1">
    <location>
        <begin position="38"/>
        <end position="260"/>
    </location>
</feature>
<gene>
    <name evidence="2" type="ORF">OSSY52_16270</name>
</gene>
<dbReference type="Gene3D" id="3.40.190.10">
    <property type="entry name" value="Periplasmic binding protein-like II"/>
    <property type="match status" value="2"/>
</dbReference>
<proteinExistence type="predicted"/>
<sequence>MKKILILILFIVLFNFSFSIDFKNIVINITDDGAEWPPYIYYERINGEKTNKITGFTVEVIKKIFEAENIKYTITLLPWKRALKEVEIGKKYQMILNASYNEDRAKKFYFSKPFYYTHPYYFYNKKLHPNGLDIKKLNDFKNYRINGVLGYNYELYGLNKKNVDTTAKNFLGAIKQIQANYYDLFPEAFEVLYGYFILNDLDFEKEQIGYKPIQWLKPTTFYAIFTKNSFGLELKKIFDKGLEKLKESGEYDKILDKYIKY</sequence>
<evidence type="ECO:0000313" key="2">
    <source>
        <dbReference type="EMBL" id="BBE31486.1"/>
    </source>
</evidence>
<dbReference type="SUPFAM" id="SSF53850">
    <property type="entry name" value="Periplasmic binding protein-like II"/>
    <property type="match status" value="1"/>
</dbReference>
<reference evidence="2 3" key="1">
    <citation type="submission" date="2018-06" db="EMBL/GenBank/DDBJ databases">
        <title>Genome sequencing of Oceanotoga sp. sy52.</title>
        <authorList>
            <person name="Mori K."/>
        </authorList>
    </citation>
    <scope>NUCLEOTIDE SEQUENCE [LARGE SCALE GENOMIC DNA]</scope>
    <source>
        <strain evidence="3">sy52</strain>
    </source>
</reference>
<dbReference type="Pfam" id="PF00497">
    <property type="entry name" value="SBP_bac_3"/>
    <property type="match status" value="1"/>
</dbReference>
<evidence type="ECO:0000313" key="3">
    <source>
        <dbReference type="Proteomes" id="UP000516361"/>
    </source>
</evidence>
<dbReference type="Proteomes" id="UP000516361">
    <property type="component" value="Chromosome"/>
</dbReference>
<dbReference type="PANTHER" id="PTHR38834">
    <property type="entry name" value="PERIPLASMIC SUBSTRATE BINDING PROTEIN FAMILY 3"/>
    <property type="match status" value="1"/>
</dbReference>
<dbReference type="InParanoid" id="A0A7G1G7X7"/>
<dbReference type="EMBL" id="AP018712">
    <property type="protein sequence ID" value="BBE31486.1"/>
    <property type="molecule type" value="Genomic_DNA"/>
</dbReference>
<dbReference type="AlphaFoldDB" id="A0A7G1G7X7"/>